<name>A0A5P8E854_9BACT</name>
<keyword evidence="5 7" id="KW-0234">DNA repair</keyword>
<evidence type="ECO:0000313" key="9">
    <source>
        <dbReference type="EMBL" id="QFQ13153.1"/>
    </source>
</evidence>
<evidence type="ECO:0000256" key="6">
    <source>
        <dbReference type="ARBA" id="ARBA00033409"/>
    </source>
</evidence>
<evidence type="ECO:0000256" key="3">
    <source>
        <dbReference type="ARBA" id="ARBA00022763"/>
    </source>
</evidence>
<dbReference type="EMBL" id="CP033459">
    <property type="protein sequence ID" value="QFQ13153.1"/>
    <property type="molecule type" value="Genomic_DNA"/>
</dbReference>
<dbReference type="Pfam" id="PF02565">
    <property type="entry name" value="RecO_C"/>
    <property type="match status" value="1"/>
</dbReference>
<sequence>MLVKSRGIVLNTFKYTEDKMISVAYTEAEGFRTFLVRRSKSPRSAVRHNLFQPLAMLELEWNDMAGKQMFYPKSARVYYAFNSLPYEDGKRAIGQFVAEFLNYALRGEPSSKLLFNYIEQSLEWLDECSGDYANFHLVFLMRLAEILGFAPNVEEYSEGCFFDMESSTFCLSQPSHPKFLIPEDAKNLPLLLRMSYSNMKAFKFSGAERSRLLTFMNDYFKLHLPEFPELKSLKVMREIFR</sequence>
<evidence type="ECO:0000256" key="2">
    <source>
        <dbReference type="ARBA" id="ARBA00021310"/>
    </source>
</evidence>
<dbReference type="InterPro" id="IPR037278">
    <property type="entry name" value="ARFGAP/RecO"/>
</dbReference>
<keyword evidence="4 7" id="KW-0233">DNA recombination</keyword>
<comment type="similarity">
    <text evidence="1 7">Belongs to the RecO family.</text>
</comment>
<proteinExistence type="inferred from homology"/>
<dbReference type="PANTHER" id="PTHR33991:SF1">
    <property type="entry name" value="DNA REPAIR PROTEIN RECO"/>
    <property type="match status" value="1"/>
</dbReference>
<dbReference type="SUPFAM" id="SSF57863">
    <property type="entry name" value="ArfGap/RecO-like zinc finger"/>
    <property type="match status" value="1"/>
</dbReference>
<dbReference type="PANTHER" id="PTHR33991">
    <property type="entry name" value="DNA REPAIR PROTEIN RECO"/>
    <property type="match status" value="1"/>
</dbReference>
<dbReference type="OrthoDB" id="9789152at2"/>
<keyword evidence="3 7" id="KW-0227">DNA damage</keyword>
<dbReference type="InterPro" id="IPR042242">
    <property type="entry name" value="RecO_C"/>
</dbReference>
<organism evidence="9 10">
    <name type="scientific">Pseudoprevotella muciniphila</name>
    <dbReference type="NCBI Taxonomy" id="2133944"/>
    <lineage>
        <taxon>Bacteria</taxon>
        <taxon>Pseudomonadati</taxon>
        <taxon>Bacteroidota</taxon>
        <taxon>Bacteroidia</taxon>
        <taxon>Bacteroidales</taxon>
        <taxon>Prevotellaceae</taxon>
        <taxon>Pseudoprevotella</taxon>
    </lineage>
</organism>
<dbReference type="Gene3D" id="1.20.1440.120">
    <property type="entry name" value="Recombination protein O, C-terminal domain"/>
    <property type="match status" value="1"/>
</dbReference>
<dbReference type="GO" id="GO:0043590">
    <property type="term" value="C:bacterial nucleoid"/>
    <property type="evidence" value="ECO:0007669"/>
    <property type="project" value="TreeGrafter"/>
</dbReference>
<evidence type="ECO:0000256" key="1">
    <source>
        <dbReference type="ARBA" id="ARBA00007452"/>
    </source>
</evidence>
<evidence type="ECO:0000256" key="5">
    <source>
        <dbReference type="ARBA" id="ARBA00023204"/>
    </source>
</evidence>
<dbReference type="Pfam" id="PF11967">
    <property type="entry name" value="RecO_N"/>
    <property type="match status" value="1"/>
</dbReference>
<dbReference type="GO" id="GO:0006302">
    <property type="term" value="P:double-strand break repair"/>
    <property type="evidence" value="ECO:0007669"/>
    <property type="project" value="TreeGrafter"/>
</dbReference>
<keyword evidence="10" id="KW-1185">Reference proteome</keyword>
<dbReference type="InterPro" id="IPR003717">
    <property type="entry name" value="RecO"/>
</dbReference>
<dbReference type="GO" id="GO:0006310">
    <property type="term" value="P:DNA recombination"/>
    <property type="evidence" value="ECO:0007669"/>
    <property type="project" value="UniProtKB-UniRule"/>
</dbReference>
<dbReference type="InterPro" id="IPR022572">
    <property type="entry name" value="DNA_rep/recomb_RecO_N"/>
</dbReference>
<evidence type="ECO:0000256" key="7">
    <source>
        <dbReference type="HAMAP-Rule" id="MF_00201"/>
    </source>
</evidence>
<dbReference type="InterPro" id="IPR012340">
    <property type="entry name" value="NA-bd_OB-fold"/>
</dbReference>
<dbReference type="AlphaFoldDB" id="A0A5P8E854"/>
<dbReference type="KEGG" id="alq:C7Y71_009090"/>
<evidence type="ECO:0000256" key="4">
    <source>
        <dbReference type="ARBA" id="ARBA00023172"/>
    </source>
</evidence>
<protein>
    <recommendedName>
        <fullName evidence="2 7">DNA repair protein RecO</fullName>
    </recommendedName>
    <alternativeName>
        <fullName evidence="6 7">Recombination protein O</fullName>
    </alternativeName>
</protein>
<evidence type="ECO:0000259" key="8">
    <source>
        <dbReference type="Pfam" id="PF11967"/>
    </source>
</evidence>
<feature type="domain" description="DNA replication/recombination mediator RecO N-terminal" evidence="8">
    <location>
        <begin position="1"/>
        <end position="76"/>
    </location>
</feature>
<evidence type="ECO:0000313" key="10">
    <source>
        <dbReference type="Proteomes" id="UP000249375"/>
    </source>
</evidence>
<reference evidence="9 10" key="1">
    <citation type="submission" date="2018-11" db="EMBL/GenBank/DDBJ databases">
        <authorList>
            <person name="Na S.W."/>
            <person name="Baik M."/>
        </authorList>
    </citation>
    <scope>NUCLEOTIDE SEQUENCE [LARGE SCALE GENOMIC DNA]</scope>
    <source>
        <strain evidence="9 10">E39</strain>
    </source>
</reference>
<dbReference type="Proteomes" id="UP000249375">
    <property type="component" value="Chromosome"/>
</dbReference>
<dbReference type="HAMAP" id="MF_00201">
    <property type="entry name" value="RecO"/>
    <property type="match status" value="1"/>
</dbReference>
<dbReference type="RefSeq" id="WP_111898170.1">
    <property type="nucleotide sequence ID" value="NZ_CP033459.1"/>
</dbReference>
<accession>A0A5P8E854</accession>
<comment type="function">
    <text evidence="7">Involved in DNA repair and RecF pathway recombination.</text>
</comment>
<dbReference type="NCBIfam" id="TIGR00613">
    <property type="entry name" value="reco"/>
    <property type="match status" value="1"/>
</dbReference>
<dbReference type="Gene3D" id="2.40.50.140">
    <property type="entry name" value="Nucleic acid-binding proteins"/>
    <property type="match status" value="1"/>
</dbReference>
<gene>
    <name evidence="7 9" type="primary">recO</name>
    <name evidence="9" type="ORF">C7Y71_009090</name>
</gene>